<organism evidence="2 3">
    <name type="scientific">Nocardiopsis algeriensis</name>
    <dbReference type="NCBI Taxonomy" id="1478215"/>
    <lineage>
        <taxon>Bacteria</taxon>
        <taxon>Bacillati</taxon>
        <taxon>Actinomycetota</taxon>
        <taxon>Actinomycetes</taxon>
        <taxon>Streptosporangiales</taxon>
        <taxon>Nocardiopsidaceae</taxon>
        <taxon>Nocardiopsis</taxon>
    </lineage>
</organism>
<evidence type="ECO:0000256" key="1">
    <source>
        <dbReference type="SAM" id="MobiDB-lite"/>
    </source>
</evidence>
<comment type="caution">
    <text evidence="2">The sequence shown here is derived from an EMBL/GenBank/DDBJ whole genome shotgun (WGS) entry which is preliminary data.</text>
</comment>
<name>A0A841IU15_9ACTN</name>
<protein>
    <submittedName>
        <fullName evidence="2">Uncharacterized protein</fullName>
    </submittedName>
</protein>
<reference evidence="2 3" key="1">
    <citation type="submission" date="2020-08" db="EMBL/GenBank/DDBJ databases">
        <title>Genomic Encyclopedia of Type Strains, Phase III (KMG-III): the genomes of soil and plant-associated and newly described type strains.</title>
        <authorList>
            <person name="Whitman W."/>
        </authorList>
    </citation>
    <scope>NUCLEOTIDE SEQUENCE [LARGE SCALE GENOMIC DNA]</scope>
    <source>
        <strain evidence="2 3">CECT 8712</strain>
    </source>
</reference>
<evidence type="ECO:0000313" key="3">
    <source>
        <dbReference type="Proteomes" id="UP000536604"/>
    </source>
</evidence>
<dbReference type="EMBL" id="JACHJO010000017">
    <property type="protein sequence ID" value="MBB6122177.1"/>
    <property type="molecule type" value="Genomic_DNA"/>
</dbReference>
<accession>A0A841IU15</accession>
<sequence length="166" mass="18427">MARSIRMPSQEELPPGPQRRFMETLFRLWVDAGMPTMEAVSQAARAAPPQEGAASKETVRKMLTGKTVPHDWQNAEAVFLGLSTMAGFDPDRLVVYTDDMNGYGPDPEPEPARMVFRRFWADARGVTDYQHGTMEDYTPPPPPPPFQRSTFGSGGFGSGFSEEPPF</sequence>
<dbReference type="RefSeq" id="WP_184293618.1">
    <property type="nucleotide sequence ID" value="NZ_JACHJO010000017.1"/>
</dbReference>
<feature type="region of interest" description="Disordered" evidence="1">
    <location>
        <begin position="130"/>
        <end position="166"/>
    </location>
</feature>
<gene>
    <name evidence="2" type="ORF">FHS13_004166</name>
</gene>
<proteinExistence type="predicted"/>
<dbReference type="AlphaFoldDB" id="A0A841IU15"/>
<keyword evidence="3" id="KW-1185">Reference proteome</keyword>
<evidence type="ECO:0000313" key="2">
    <source>
        <dbReference type="EMBL" id="MBB6122177.1"/>
    </source>
</evidence>
<dbReference type="Proteomes" id="UP000536604">
    <property type="component" value="Unassembled WGS sequence"/>
</dbReference>